<dbReference type="GeneTree" id="ENSGT00940000155379"/>
<feature type="region of interest" description="Disordered" evidence="7">
    <location>
        <begin position="121"/>
        <end position="212"/>
    </location>
</feature>
<protein>
    <recommendedName>
        <fullName evidence="6">Amino acid transporter</fullName>
    </recommendedName>
</protein>
<proteinExistence type="inferred from homology"/>
<dbReference type="InterPro" id="IPR036458">
    <property type="entry name" value="Na:dicarbo_symporter_sf"/>
</dbReference>
<dbReference type="Ensembl" id="ENSGACT00000045639.1">
    <property type="protein sequence ID" value="ENSGACP00000051185.1"/>
    <property type="gene ID" value="ENSGACG00000014685.2"/>
</dbReference>
<dbReference type="GO" id="GO:0070778">
    <property type="term" value="P:L-aspartate transmembrane transport"/>
    <property type="evidence" value="ECO:0007669"/>
    <property type="project" value="TreeGrafter"/>
</dbReference>
<dbReference type="GO" id="GO:0015175">
    <property type="term" value="F:neutral L-amino acid transmembrane transporter activity"/>
    <property type="evidence" value="ECO:0007669"/>
    <property type="project" value="TreeGrafter"/>
</dbReference>
<dbReference type="GO" id="GO:0005313">
    <property type="term" value="F:L-glutamate transmembrane transporter activity"/>
    <property type="evidence" value="ECO:0007669"/>
    <property type="project" value="TreeGrafter"/>
</dbReference>
<accession>A0AAQ4QIW4</accession>
<comment type="subcellular location">
    <subcellularLocation>
        <location evidence="1 6">Membrane</location>
        <topology evidence="1 6">Multi-pass membrane protein</topology>
    </subcellularLocation>
</comment>
<feature type="compositionally biased region" description="Basic residues" evidence="7">
    <location>
        <begin position="186"/>
        <end position="196"/>
    </location>
</feature>
<dbReference type="PRINTS" id="PR00173">
    <property type="entry name" value="EDTRNSPORT"/>
</dbReference>
<sequence length="212" mass="23227">MKKKLNSRKSWRRLHLKASLKSLTATLASVGAASIPSAGLVTMLLILTAVGLPTQDISLLIAVDWLLDRMRTSINVVGDSFGAGIVDHLSKAELAEIDAAEMLLLRPEELDFIPPPPLLAEMDPIDPFKPPELPPRSPRPPKQNHHGHVVSQSQFTAYSPSRSVRSPSPRSVRSPSPRSVCSHSPRPFRAHSPRVLRRPEAGYCALPSHDNQ</sequence>
<dbReference type="Pfam" id="PF00375">
    <property type="entry name" value="SDF"/>
    <property type="match status" value="1"/>
</dbReference>
<reference evidence="8 9" key="1">
    <citation type="journal article" date="2021" name="G3 (Bethesda)">
        <title>Improved contiguity of the threespine stickleback genome using long-read sequencing.</title>
        <authorList>
            <person name="Nath S."/>
            <person name="Shaw D.E."/>
            <person name="White M.A."/>
        </authorList>
    </citation>
    <scope>NUCLEOTIDE SEQUENCE [LARGE SCALE GENOMIC DNA]</scope>
    <source>
        <strain evidence="8 9">Lake Benthic</strain>
    </source>
</reference>
<dbReference type="InterPro" id="IPR050746">
    <property type="entry name" value="DAACS"/>
</dbReference>
<comment type="similarity">
    <text evidence="6">Belongs to the dicarboxylate/amino acid:cation symporter (DAACS) (TC 2.A.23) family.</text>
</comment>
<organism evidence="8 9">
    <name type="scientific">Gasterosteus aculeatus aculeatus</name>
    <name type="common">three-spined stickleback</name>
    <dbReference type="NCBI Taxonomy" id="481459"/>
    <lineage>
        <taxon>Eukaryota</taxon>
        <taxon>Metazoa</taxon>
        <taxon>Chordata</taxon>
        <taxon>Craniata</taxon>
        <taxon>Vertebrata</taxon>
        <taxon>Euteleostomi</taxon>
        <taxon>Actinopterygii</taxon>
        <taxon>Neopterygii</taxon>
        <taxon>Teleostei</taxon>
        <taxon>Neoteleostei</taxon>
        <taxon>Acanthomorphata</taxon>
        <taxon>Eupercaria</taxon>
        <taxon>Perciformes</taxon>
        <taxon>Cottioidei</taxon>
        <taxon>Gasterosteales</taxon>
        <taxon>Gasterosteidae</taxon>
        <taxon>Gasterosteus</taxon>
    </lineage>
</organism>
<name>A0AAQ4QIW4_GASAC</name>
<evidence type="ECO:0000256" key="4">
    <source>
        <dbReference type="ARBA" id="ARBA00022989"/>
    </source>
</evidence>
<dbReference type="PANTHER" id="PTHR11958">
    <property type="entry name" value="SODIUM/DICARBOXYLATE SYMPORTER-RELATED"/>
    <property type="match status" value="1"/>
</dbReference>
<evidence type="ECO:0000256" key="5">
    <source>
        <dbReference type="ARBA" id="ARBA00023136"/>
    </source>
</evidence>
<evidence type="ECO:0000256" key="6">
    <source>
        <dbReference type="RuleBase" id="RU361216"/>
    </source>
</evidence>
<evidence type="ECO:0000256" key="2">
    <source>
        <dbReference type="ARBA" id="ARBA00022448"/>
    </source>
</evidence>
<dbReference type="Gene3D" id="1.10.3860.10">
    <property type="entry name" value="Sodium:dicarboxylate symporter"/>
    <property type="match status" value="1"/>
</dbReference>
<feature type="compositionally biased region" description="Pro residues" evidence="7">
    <location>
        <begin position="127"/>
        <end position="141"/>
    </location>
</feature>
<dbReference type="InterPro" id="IPR001991">
    <property type="entry name" value="Na-dicarboxylate_symporter"/>
</dbReference>
<keyword evidence="2 6" id="KW-0813">Transport</keyword>
<reference evidence="8" key="2">
    <citation type="submission" date="2025-08" db="UniProtKB">
        <authorList>
            <consortium name="Ensembl"/>
        </authorList>
    </citation>
    <scope>IDENTIFICATION</scope>
</reference>
<dbReference type="Proteomes" id="UP000007635">
    <property type="component" value="Chromosome XI"/>
</dbReference>
<dbReference type="GO" id="GO:0015501">
    <property type="term" value="F:glutamate:sodium symporter activity"/>
    <property type="evidence" value="ECO:0007669"/>
    <property type="project" value="TreeGrafter"/>
</dbReference>
<evidence type="ECO:0000256" key="1">
    <source>
        <dbReference type="ARBA" id="ARBA00004141"/>
    </source>
</evidence>
<evidence type="ECO:0000313" key="9">
    <source>
        <dbReference type="Proteomes" id="UP000007635"/>
    </source>
</evidence>
<reference evidence="8" key="3">
    <citation type="submission" date="2025-09" db="UniProtKB">
        <authorList>
            <consortium name="Ensembl"/>
        </authorList>
    </citation>
    <scope>IDENTIFICATION</scope>
</reference>
<keyword evidence="3" id="KW-0812">Transmembrane</keyword>
<keyword evidence="5" id="KW-0472">Membrane</keyword>
<dbReference type="GO" id="GO:0005886">
    <property type="term" value="C:plasma membrane"/>
    <property type="evidence" value="ECO:0007669"/>
    <property type="project" value="TreeGrafter"/>
</dbReference>
<keyword evidence="9" id="KW-1185">Reference proteome</keyword>
<dbReference type="PANTHER" id="PTHR11958:SF55">
    <property type="entry name" value="AMINO ACID TRANSPORTER"/>
    <property type="match status" value="1"/>
</dbReference>
<evidence type="ECO:0000313" key="8">
    <source>
        <dbReference type="Ensembl" id="ENSGACP00000051185.1"/>
    </source>
</evidence>
<dbReference type="GO" id="GO:0098712">
    <property type="term" value="P:L-glutamate import across plasma membrane"/>
    <property type="evidence" value="ECO:0007669"/>
    <property type="project" value="TreeGrafter"/>
</dbReference>
<evidence type="ECO:0000256" key="3">
    <source>
        <dbReference type="ARBA" id="ARBA00022692"/>
    </source>
</evidence>
<keyword evidence="6" id="KW-0769">Symport</keyword>
<feature type="compositionally biased region" description="Low complexity" evidence="7">
    <location>
        <begin position="159"/>
        <end position="185"/>
    </location>
</feature>
<keyword evidence="4" id="KW-1133">Transmembrane helix</keyword>
<dbReference type="SUPFAM" id="SSF118215">
    <property type="entry name" value="Proton glutamate symport protein"/>
    <property type="match status" value="1"/>
</dbReference>
<dbReference type="AlphaFoldDB" id="A0AAQ4QIW4"/>
<evidence type="ECO:0000256" key="7">
    <source>
        <dbReference type="SAM" id="MobiDB-lite"/>
    </source>
</evidence>